<protein>
    <submittedName>
        <fullName evidence="1">Uncharacterized protein</fullName>
    </submittedName>
</protein>
<dbReference type="Proteomes" id="UP001320603">
    <property type="component" value="Chromosome"/>
</dbReference>
<keyword evidence="2" id="KW-1185">Reference proteome</keyword>
<dbReference type="RefSeq" id="WP_251967125.1">
    <property type="nucleotide sequence ID" value="NZ_CP146284.1"/>
</dbReference>
<reference evidence="1 2" key="1">
    <citation type="submission" date="2024-02" db="EMBL/GenBank/DDBJ databases">
        <title>Whole genome sequencing of Parabacteroides sp. AD58.</title>
        <authorList>
            <person name="Chaplin A.V."/>
            <person name="Pikina A.P."/>
            <person name="Sokolova S.R."/>
            <person name="Korostin D.O."/>
            <person name="Efimov B.A."/>
        </authorList>
    </citation>
    <scope>NUCLEOTIDE SEQUENCE [LARGE SCALE GENOMIC DNA]</scope>
    <source>
        <strain evidence="1 2">AD58</strain>
    </source>
</reference>
<evidence type="ECO:0000313" key="2">
    <source>
        <dbReference type="Proteomes" id="UP001320603"/>
    </source>
</evidence>
<name>A0ABZ2INN6_9BACT</name>
<evidence type="ECO:0000313" key="1">
    <source>
        <dbReference type="EMBL" id="WWV67518.1"/>
    </source>
</evidence>
<dbReference type="EMBL" id="CP146284">
    <property type="protein sequence ID" value="WWV67518.1"/>
    <property type="molecule type" value="Genomic_DNA"/>
</dbReference>
<accession>A0ABZ2INN6</accession>
<sequence length="175" mass="20991">MMRILLLLLSLSYIFPLISGGQEKVKFKELKVNDAIFLSIENEKLEGKKRTYKLGGFSFEREGTLKWFRDCQRLLQKEFPNVSDEEYAYLKHIRWYIWICDDGTCQHSSFLIREPEETFKHVKDLEIHLANLVEQMDSLRFQPDQIVVWDPRYKNKSMGETIVPFFYLRKKIDDK</sequence>
<proteinExistence type="predicted"/>
<gene>
    <name evidence="1" type="ORF">NEE14_006020</name>
</gene>
<organism evidence="1 2">
    <name type="scientific">Parabacteroides absconsus</name>
    <dbReference type="NCBI Taxonomy" id="2951805"/>
    <lineage>
        <taxon>Bacteria</taxon>
        <taxon>Pseudomonadati</taxon>
        <taxon>Bacteroidota</taxon>
        <taxon>Bacteroidia</taxon>
        <taxon>Bacteroidales</taxon>
        <taxon>Tannerellaceae</taxon>
        <taxon>Parabacteroides</taxon>
    </lineage>
</organism>